<accession>A0A6A5YAR7</accession>
<keyword evidence="3" id="KW-1185">Reference proteome</keyword>
<gene>
    <name evidence="2" type="ORF">K490DRAFT_64168</name>
</gene>
<proteinExistence type="predicted"/>
<reference evidence="2" key="1">
    <citation type="journal article" date="2020" name="Stud. Mycol.">
        <title>101 Dothideomycetes genomes: a test case for predicting lifestyles and emergence of pathogens.</title>
        <authorList>
            <person name="Haridas S."/>
            <person name="Albert R."/>
            <person name="Binder M."/>
            <person name="Bloem J."/>
            <person name="Labutti K."/>
            <person name="Salamov A."/>
            <person name="Andreopoulos B."/>
            <person name="Baker S."/>
            <person name="Barry K."/>
            <person name="Bills G."/>
            <person name="Bluhm B."/>
            <person name="Cannon C."/>
            <person name="Castanera R."/>
            <person name="Culley D."/>
            <person name="Daum C."/>
            <person name="Ezra D."/>
            <person name="Gonzalez J."/>
            <person name="Henrissat B."/>
            <person name="Kuo A."/>
            <person name="Liang C."/>
            <person name="Lipzen A."/>
            <person name="Lutzoni F."/>
            <person name="Magnuson J."/>
            <person name="Mondo S."/>
            <person name="Nolan M."/>
            <person name="Ohm R."/>
            <person name="Pangilinan J."/>
            <person name="Park H.-J."/>
            <person name="Ramirez L."/>
            <person name="Alfaro M."/>
            <person name="Sun H."/>
            <person name="Tritt A."/>
            <person name="Yoshinaga Y."/>
            <person name="Zwiers L.-H."/>
            <person name="Turgeon B."/>
            <person name="Goodwin S."/>
            <person name="Spatafora J."/>
            <person name="Crous P."/>
            <person name="Grigoriev I."/>
        </authorList>
    </citation>
    <scope>NUCLEOTIDE SEQUENCE</scope>
    <source>
        <strain evidence="2">CBS 121410</strain>
    </source>
</reference>
<dbReference type="PANTHER" id="PTHR40788">
    <property type="entry name" value="CLR5 DOMAIN-CONTAINING PROTEIN-RELATED"/>
    <property type="match status" value="1"/>
</dbReference>
<dbReference type="AlphaFoldDB" id="A0A6A5YAR7"/>
<evidence type="ECO:0000313" key="3">
    <source>
        <dbReference type="Proteomes" id="UP000799776"/>
    </source>
</evidence>
<dbReference type="Proteomes" id="UP000799776">
    <property type="component" value="Unassembled WGS sequence"/>
</dbReference>
<feature type="compositionally biased region" description="Basic and acidic residues" evidence="1">
    <location>
        <begin position="689"/>
        <end position="705"/>
    </location>
</feature>
<organism evidence="2 3">
    <name type="scientific">Saccharata proteae CBS 121410</name>
    <dbReference type="NCBI Taxonomy" id="1314787"/>
    <lineage>
        <taxon>Eukaryota</taxon>
        <taxon>Fungi</taxon>
        <taxon>Dikarya</taxon>
        <taxon>Ascomycota</taxon>
        <taxon>Pezizomycotina</taxon>
        <taxon>Dothideomycetes</taxon>
        <taxon>Dothideomycetes incertae sedis</taxon>
        <taxon>Botryosphaeriales</taxon>
        <taxon>Saccharataceae</taxon>
        <taxon>Saccharata</taxon>
    </lineage>
</organism>
<dbReference type="OrthoDB" id="2922289at2759"/>
<name>A0A6A5YAR7_9PEZI</name>
<sequence>MFQRQEDTVPSIINDWIPKLSHYATVKQERESIIKRIEARFGMLEDSRRLSELNSKWPKVESAYKEGKKDFKERVLYQWINLEDLSKDRPLLLMLNSRGRHHPQHFFGVDYRKVFIAQNWSIIDIEEEDEVLEKDLRDYKGLMFYTKGTTAEEYGKIEGASHISADNEEDLKSRLKAYERNAQLDHDAKKPQEGLETLKMQLRILQFLLKCCNELLSQKRKRLNLKPADLLDEARFPILPEPEEASESNKDFATIVAETLYRKPEGPDFDRLEHSLVAKVLEAEDHMWLLHEMPGHFKETLEGMEGQDVQGVILDARGSVGTHSRARHDSLVHRLVCDGYERVARWKNLRLLVDRVRKTKAKYVGDLVPGQDMPKEYMQQLQQLYNHLTYSFEPFAREVRYAIATLPQIRGAYVRDDSEEIEHGRPKIRPVNEFRSRFRKGSACPDLIVYNELLVDSDVSNIYEPHARVRFLLDIINNSKGNEISYLFTSHAMVQLADLSLLADVMRGIDNYYPWATKIRLLKQEADEGNFGKAGEDGADTRERAPRMTHEAGRYMCDNKHTGIGGLARLVVPLSKFAFPAEEWGTKKWTERMRNAEKYLDEFWEDADRHANANDEQGVIDGIWGHRLIERTPEWVDQPEIEDLKMEDAVPQPKERKSKTIRKIIERVVKSKGQSEADPGVTKTGIIETKIERKRPAEGDGESRTKKVKTRNPPREEAPEPEAPIPPPSPKFYKVNSRIYDVMRMLFHMPKQRDLPGGLKWTEFEYAMKSLGFKVQQQASSATELTPPTDNPTLFARKEPPGAEILALTVHRPHGREQYWQLWKARETGRRFRAQWGWTADFWIEK</sequence>
<feature type="region of interest" description="Disordered" evidence="1">
    <location>
        <begin position="670"/>
        <end position="730"/>
    </location>
</feature>
<evidence type="ECO:0000256" key="1">
    <source>
        <dbReference type="SAM" id="MobiDB-lite"/>
    </source>
</evidence>
<dbReference type="PANTHER" id="PTHR40788:SF2">
    <property type="entry name" value="CLR5 DOMAIN-CONTAINING PROTEIN"/>
    <property type="match status" value="1"/>
</dbReference>
<protein>
    <submittedName>
        <fullName evidence="2">Uncharacterized protein</fullName>
    </submittedName>
</protein>
<evidence type="ECO:0000313" key="2">
    <source>
        <dbReference type="EMBL" id="KAF2088952.1"/>
    </source>
</evidence>
<feature type="compositionally biased region" description="Pro residues" evidence="1">
    <location>
        <begin position="721"/>
        <end position="730"/>
    </location>
</feature>
<dbReference type="EMBL" id="ML978715">
    <property type="protein sequence ID" value="KAF2088952.1"/>
    <property type="molecule type" value="Genomic_DNA"/>
</dbReference>